<name>A0A974CUD6_XENLA</name>
<accession>A0A974CUD6</accession>
<gene>
    <name evidence="1" type="ORF">XELAEV_180297275mg</name>
</gene>
<protein>
    <submittedName>
        <fullName evidence="1">Uncharacterized protein</fullName>
    </submittedName>
</protein>
<dbReference type="Proteomes" id="UP000694892">
    <property type="component" value="Chromosome 5S"/>
</dbReference>
<dbReference type="AlphaFoldDB" id="A0A974CUD6"/>
<feature type="non-terminal residue" evidence="1">
    <location>
        <position position="1"/>
    </location>
</feature>
<reference evidence="2" key="1">
    <citation type="journal article" date="2016" name="Nature">
        <title>Genome evolution in the allotetraploid frog Xenopus laevis.</title>
        <authorList>
            <person name="Session A.M."/>
            <person name="Uno Y."/>
            <person name="Kwon T."/>
            <person name="Chapman J.A."/>
            <person name="Toyoda A."/>
            <person name="Takahashi S."/>
            <person name="Fukui A."/>
            <person name="Hikosaka A."/>
            <person name="Suzuki A."/>
            <person name="Kondo M."/>
            <person name="van Heeringen S.J."/>
            <person name="Quigley I."/>
            <person name="Heinz S."/>
            <person name="Ogino H."/>
            <person name="Ochi H."/>
            <person name="Hellsten U."/>
            <person name="Lyons J.B."/>
            <person name="Simakov O."/>
            <person name="Putnam N."/>
            <person name="Stites J."/>
            <person name="Kuroki Y."/>
            <person name="Tanaka T."/>
            <person name="Michiue T."/>
            <person name="Watanabe M."/>
            <person name="Bogdanovic O."/>
            <person name="Lister R."/>
            <person name="Georgiou G."/>
            <person name="Paranjpe S.S."/>
            <person name="van Kruijsbergen I."/>
            <person name="Shu S."/>
            <person name="Carlson J."/>
            <person name="Kinoshita T."/>
            <person name="Ohta Y."/>
            <person name="Mawaribuchi S."/>
            <person name="Jenkins J."/>
            <person name="Grimwood J."/>
            <person name="Schmutz J."/>
            <person name="Mitros T."/>
            <person name="Mozaffari S.V."/>
            <person name="Suzuki Y."/>
            <person name="Haramoto Y."/>
            <person name="Yamamoto T.S."/>
            <person name="Takagi C."/>
            <person name="Heald R."/>
            <person name="Miller K."/>
            <person name="Haudenschild C."/>
            <person name="Kitzman J."/>
            <person name="Nakayama T."/>
            <person name="Izutsu Y."/>
            <person name="Robert J."/>
            <person name="Fortriede J."/>
            <person name="Burns K."/>
            <person name="Lotay V."/>
            <person name="Karimi K."/>
            <person name="Yasuoka Y."/>
            <person name="Dichmann D.S."/>
            <person name="Flajnik M.F."/>
            <person name="Houston D.W."/>
            <person name="Shendure J."/>
            <person name="DuPasquier L."/>
            <person name="Vize P.D."/>
            <person name="Zorn A.M."/>
            <person name="Ito M."/>
            <person name="Marcotte E.M."/>
            <person name="Wallingford J.B."/>
            <person name="Ito Y."/>
            <person name="Asashima M."/>
            <person name="Ueno N."/>
            <person name="Matsuda Y."/>
            <person name="Veenstra G.J."/>
            <person name="Fujiyama A."/>
            <person name="Harland R.M."/>
            <person name="Taira M."/>
            <person name="Rokhsar D.S."/>
        </authorList>
    </citation>
    <scope>NUCLEOTIDE SEQUENCE [LARGE SCALE GENOMIC DNA]</scope>
    <source>
        <strain evidence="2">J</strain>
    </source>
</reference>
<proteinExistence type="predicted"/>
<evidence type="ECO:0000313" key="1">
    <source>
        <dbReference type="EMBL" id="OCT78641.1"/>
    </source>
</evidence>
<dbReference type="EMBL" id="CM004475">
    <property type="protein sequence ID" value="OCT78641.1"/>
    <property type="molecule type" value="Genomic_DNA"/>
</dbReference>
<dbReference type="Gene3D" id="3.40.50.1820">
    <property type="entry name" value="alpha/beta hydrolase"/>
    <property type="match status" value="1"/>
</dbReference>
<dbReference type="InterPro" id="IPR029058">
    <property type="entry name" value="AB_hydrolase_fold"/>
</dbReference>
<sequence length="50" mass="6072">NPNGAQPLENRWPVFTLDEQHYLMLGTEDSNTNRKMRAKQCRFWNKFYPK</sequence>
<feature type="non-terminal residue" evidence="1">
    <location>
        <position position="50"/>
    </location>
</feature>
<dbReference type="SUPFAM" id="SSF53474">
    <property type="entry name" value="alpha/beta-Hydrolases"/>
    <property type="match status" value="1"/>
</dbReference>
<organism evidence="1 2">
    <name type="scientific">Xenopus laevis</name>
    <name type="common">African clawed frog</name>
    <dbReference type="NCBI Taxonomy" id="8355"/>
    <lineage>
        <taxon>Eukaryota</taxon>
        <taxon>Metazoa</taxon>
        <taxon>Chordata</taxon>
        <taxon>Craniata</taxon>
        <taxon>Vertebrata</taxon>
        <taxon>Euteleostomi</taxon>
        <taxon>Amphibia</taxon>
        <taxon>Batrachia</taxon>
        <taxon>Anura</taxon>
        <taxon>Pipoidea</taxon>
        <taxon>Pipidae</taxon>
        <taxon>Xenopodinae</taxon>
        <taxon>Xenopus</taxon>
        <taxon>Xenopus</taxon>
    </lineage>
</organism>
<evidence type="ECO:0000313" key="2">
    <source>
        <dbReference type="Proteomes" id="UP000694892"/>
    </source>
</evidence>